<proteinExistence type="predicted"/>
<reference evidence="2" key="1">
    <citation type="journal article" date="2020" name="Stud. Mycol.">
        <title>101 Dothideomycetes genomes: a test case for predicting lifestyles and emergence of pathogens.</title>
        <authorList>
            <person name="Haridas S."/>
            <person name="Albert R."/>
            <person name="Binder M."/>
            <person name="Bloem J."/>
            <person name="Labutti K."/>
            <person name="Salamov A."/>
            <person name="Andreopoulos B."/>
            <person name="Baker S."/>
            <person name="Barry K."/>
            <person name="Bills G."/>
            <person name="Bluhm B."/>
            <person name="Cannon C."/>
            <person name="Castanera R."/>
            <person name="Culley D."/>
            <person name="Daum C."/>
            <person name="Ezra D."/>
            <person name="Gonzalez J."/>
            <person name="Henrissat B."/>
            <person name="Kuo A."/>
            <person name="Liang C."/>
            <person name="Lipzen A."/>
            <person name="Lutzoni F."/>
            <person name="Magnuson J."/>
            <person name="Mondo S."/>
            <person name="Nolan M."/>
            <person name="Ohm R."/>
            <person name="Pangilinan J."/>
            <person name="Park H.-J."/>
            <person name="Ramirez L."/>
            <person name="Alfaro M."/>
            <person name="Sun H."/>
            <person name="Tritt A."/>
            <person name="Yoshinaga Y."/>
            <person name="Zwiers L.-H."/>
            <person name="Turgeon B."/>
            <person name="Goodwin S."/>
            <person name="Spatafora J."/>
            <person name="Crous P."/>
            <person name="Grigoriev I."/>
        </authorList>
    </citation>
    <scope>NUCLEOTIDE SEQUENCE</scope>
    <source>
        <strain evidence="2">CBS 175.79</strain>
    </source>
</reference>
<dbReference type="AlphaFoldDB" id="A0A6A5XAZ9"/>
<protein>
    <submittedName>
        <fullName evidence="2">Uncharacterized protein</fullName>
    </submittedName>
</protein>
<organism evidence="2 3">
    <name type="scientific">Aaosphaeria arxii CBS 175.79</name>
    <dbReference type="NCBI Taxonomy" id="1450172"/>
    <lineage>
        <taxon>Eukaryota</taxon>
        <taxon>Fungi</taxon>
        <taxon>Dikarya</taxon>
        <taxon>Ascomycota</taxon>
        <taxon>Pezizomycotina</taxon>
        <taxon>Dothideomycetes</taxon>
        <taxon>Pleosporomycetidae</taxon>
        <taxon>Pleosporales</taxon>
        <taxon>Pleosporales incertae sedis</taxon>
        <taxon>Aaosphaeria</taxon>
    </lineage>
</organism>
<sequence length="240" mass="27047">MAFPISNNPESTTIKIWVDEEEEEWDYNEMLDDYTTWEESKDAITTPIPQSPPASSSPTPSEGPSTTQAPSSSTEGTSMTHVSRSPLKEIPTTEEKTSFLSSDTALPQYSEASESPSDDSHLQFNYYAYYEVNPSTVYVDHRLDVINGSLTQKRVDENYTLRWTHDRNLHVAQKPAWERYSVVMPSRLAKECRFDDKDESSDANEEGSWENSSSESVGTGSPMDWESHAYSGGFAGFYCR</sequence>
<feature type="region of interest" description="Disordered" evidence="1">
    <location>
        <begin position="27"/>
        <end position="120"/>
    </location>
</feature>
<keyword evidence="3" id="KW-1185">Reference proteome</keyword>
<dbReference type="RefSeq" id="XP_033378428.1">
    <property type="nucleotide sequence ID" value="XM_033526227.1"/>
</dbReference>
<accession>A0A6A5XAZ9</accession>
<feature type="region of interest" description="Disordered" evidence="1">
    <location>
        <begin position="193"/>
        <end position="222"/>
    </location>
</feature>
<gene>
    <name evidence="2" type="ORF">BU24DRAFT_414527</name>
</gene>
<evidence type="ECO:0000256" key="1">
    <source>
        <dbReference type="SAM" id="MobiDB-lite"/>
    </source>
</evidence>
<evidence type="ECO:0000313" key="3">
    <source>
        <dbReference type="Proteomes" id="UP000799778"/>
    </source>
</evidence>
<evidence type="ECO:0000313" key="2">
    <source>
        <dbReference type="EMBL" id="KAF2010089.1"/>
    </source>
</evidence>
<dbReference type="EMBL" id="ML978077">
    <property type="protein sequence ID" value="KAF2010089.1"/>
    <property type="molecule type" value="Genomic_DNA"/>
</dbReference>
<feature type="compositionally biased region" description="Polar residues" evidence="1">
    <location>
        <begin position="68"/>
        <end position="83"/>
    </location>
</feature>
<feature type="compositionally biased region" description="Polar residues" evidence="1">
    <location>
        <begin position="98"/>
        <end position="115"/>
    </location>
</feature>
<feature type="compositionally biased region" description="Acidic residues" evidence="1">
    <location>
        <begin position="197"/>
        <end position="208"/>
    </location>
</feature>
<dbReference type="GeneID" id="54283624"/>
<feature type="compositionally biased region" description="Low complexity" evidence="1">
    <location>
        <begin position="45"/>
        <end position="67"/>
    </location>
</feature>
<name>A0A6A5XAZ9_9PLEO</name>
<dbReference type="Proteomes" id="UP000799778">
    <property type="component" value="Unassembled WGS sequence"/>
</dbReference>
<feature type="compositionally biased region" description="Acidic residues" evidence="1">
    <location>
        <begin position="27"/>
        <end position="36"/>
    </location>
</feature>